<feature type="transmembrane region" description="Helical" evidence="1">
    <location>
        <begin position="274"/>
        <end position="300"/>
    </location>
</feature>
<evidence type="ECO:0000313" key="2">
    <source>
        <dbReference type="EMBL" id="KDQ50622.1"/>
    </source>
</evidence>
<feature type="transmembrane region" description="Helical" evidence="1">
    <location>
        <begin position="224"/>
        <end position="253"/>
    </location>
</feature>
<dbReference type="EMBL" id="KL197758">
    <property type="protein sequence ID" value="KDQ50622.1"/>
    <property type="molecule type" value="Genomic_DNA"/>
</dbReference>
<accession>A0A067PHW1</accession>
<dbReference type="Proteomes" id="UP000027265">
    <property type="component" value="Unassembled WGS sequence"/>
</dbReference>
<dbReference type="AlphaFoldDB" id="A0A067PHW1"/>
<proteinExistence type="predicted"/>
<dbReference type="InParanoid" id="A0A067PHW1"/>
<reference evidence="3" key="1">
    <citation type="journal article" date="2014" name="Proc. Natl. Acad. Sci. U.S.A.">
        <title>Extensive sampling of basidiomycete genomes demonstrates inadequacy of the white-rot/brown-rot paradigm for wood decay fungi.</title>
        <authorList>
            <person name="Riley R."/>
            <person name="Salamov A.A."/>
            <person name="Brown D.W."/>
            <person name="Nagy L.G."/>
            <person name="Floudas D."/>
            <person name="Held B.W."/>
            <person name="Levasseur A."/>
            <person name="Lombard V."/>
            <person name="Morin E."/>
            <person name="Otillar R."/>
            <person name="Lindquist E.A."/>
            <person name="Sun H."/>
            <person name="LaButti K.M."/>
            <person name="Schmutz J."/>
            <person name="Jabbour D."/>
            <person name="Luo H."/>
            <person name="Baker S.E."/>
            <person name="Pisabarro A.G."/>
            <person name="Walton J.D."/>
            <person name="Blanchette R.A."/>
            <person name="Henrissat B."/>
            <person name="Martin F."/>
            <person name="Cullen D."/>
            <person name="Hibbett D.S."/>
            <person name="Grigoriev I.V."/>
        </authorList>
    </citation>
    <scope>NUCLEOTIDE SEQUENCE [LARGE SCALE GENOMIC DNA]</scope>
    <source>
        <strain evidence="3">MUCL 33604</strain>
    </source>
</reference>
<organism evidence="2 3">
    <name type="scientific">Jaapia argillacea MUCL 33604</name>
    <dbReference type="NCBI Taxonomy" id="933084"/>
    <lineage>
        <taxon>Eukaryota</taxon>
        <taxon>Fungi</taxon>
        <taxon>Dikarya</taxon>
        <taxon>Basidiomycota</taxon>
        <taxon>Agaricomycotina</taxon>
        <taxon>Agaricomycetes</taxon>
        <taxon>Agaricomycetidae</taxon>
        <taxon>Jaapiales</taxon>
        <taxon>Jaapiaceae</taxon>
        <taxon>Jaapia</taxon>
    </lineage>
</organism>
<keyword evidence="1" id="KW-1133">Transmembrane helix</keyword>
<feature type="transmembrane region" description="Helical" evidence="1">
    <location>
        <begin position="145"/>
        <end position="168"/>
    </location>
</feature>
<feature type="transmembrane region" description="Helical" evidence="1">
    <location>
        <begin position="174"/>
        <end position="193"/>
    </location>
</feature>
<name>A0A067PHW1_9AGAM</name>
<keyword evidence="1" id="KW-0472">Membrane</keyword>
<dbReference type="HOGENOM" id="CLU_047589_0_0_1"/>
<feature type="transmembrane region" description="Helical" evidence="1">
    <location>
        <begin position="42"/>
        <end position="60"/>
    </location>
</feature>
<gene>
    <name evidence="2" type="ORF">JAAARDRAFT_186087</name>
</gene>
<evidence type="ECO:0000313" key="3">
    <source>
        <dbReference type="Proteomes" id="UP000027265"/>
    </source>
</evidence>
<sequence>MFDETANWHHIYPTAVLASTPVQSTLGSSHISISWHPRLTGYRFLVISSTAGFGISKAVAAYRGESVASTTLEWTFSVVVSLFLYWLGLYQDNAPATAGWLFERDYAVYIWSFLSICSYPRPTYRTDERSTVMLIKNLHPPITGYRFLVTMTAVCFGLAKAVLSYLGYSAAPNTVDWVFGVLVTISLYWLGLYEASATEVLPALFETDYTSAIVGFGFDAGYNLGYVALHVIAFALFAGWTGVWLNAIVQLWFGKQTESDTDTDESQLVHIAGGFLWSVVACVSVAIGLNGCGAILWSFFKGLPSRLPQSTR</sequence>
<feature type="transmembrane region" description="Helical" evidence="1">
    <location>
        <begin position="67"/>
        <end position="86"/>
    </location>
</feature>
<protein>
    <submittedName>
        <fullName evidence="2">Uncharacterized protein</fullName>
    </submittedName>
</protein>
<keyword evidence="3" id="KW-1185">Reference proteome</keyword>
<keyword evidence="1" id="KW-0812">Transmembrane</keyword>
<evidence type="ECO:0000256" key="1">
    <source>
        <dbReference type="SAM" id="Phobius"/>
    </source>
</evidence>
<dbReference type="OrthoDB" id="3058001at2759"/>